<comment type="caution">
    <text evidence="1">The sequence shown here is derived from an EMBL/GenBank/DDBJ whole genome shotgun (WGS) entry which is preliminary data.</text>
</comment>
<proteinExistence type="predicted"/>
<reference evidence="1 2" key="1">
    <citation type="journal article" date="2018" name="Sci. Rep.">
        <title>Characterisation of pathogen-specific regions and novel effector candidates in Fusarium oxysporum f. sp. cepae.</title>
        <authorList>
            <person name="Armitage A.D."/>
            <person name="Taylor A."/>
            <person name="Sobczyk M.K."/>
            <person name="Baxter L."/>
            <person name="Greenfield B.P."/>
            <person name="Bates H.J."/>
            <person name="Wilson F."/>
            <person name="Jackson A.C."/>
            <person name="Ott S."/>
            <person name="Harrison R.J."/>
            <person name="Clarkson J.P."/>
        </authorList>
    </citation>
    <scope>NUCLEOTIDE SEQUENCE [LARGE SCALE GENOMIC DNA]</scope>
    <source>
        <strain evidence="1 2">FoC_Fus2</strain>
    </source>
</reference>
<evidence type="ECO:0000313" key="2">
    <source>
        <dbReference type="Proteomes" id="UP000270866"/>
    </source>
</evidence>
<name>A0A3L6NU57_FUSOX</name>
<protein>
    <submittedName>
        <fullName evidence="1">Uncharacterized protein</fullName>
    </submittedName>
</protein>
<dbReference type="EMBL" id="MRCU01000003">
    <property type="protein sequence ID" value="RKK21942.1"/>
    <property type="molecule type" value="Genomic_DNA"/>
</dbReference>
<sequence length="47" mass="5187">MTILAANNTTLSEHNLHDPIAKDQETLHVAHGEVSHRLDEDLTGEVI</sequence>
<accession>A0A3L6NU57</accession>
<gene>
    <name evidence="1" type="ORF">BFJ65_g4566</name>
</gene>
<dbReference type="AlphaFoldDB" id="A0A3L6NU57"/>
<organism evidence="1 2">
    <name type="scientific">Fusarium oxysporum f. sp. cepae</name>
    <dbReference type="NCBI Taxonomy" id="396571"/>
    <lineage>
        <taxon>Eukaryota</taxon>
        <taxon>Fungi</taxon>
        <taxon>Dikarya</taxon>
        <taxon>Ascomycota</taxon>
        <taxon>Pezizomycotina</taxon>
        <taxon>Sordariomycetes</taxon>
        <taxon>Hypocreomycetidae</taxon>
        <taxon>Hypocreales</taxon>
        <taxon>Nectriaceae</taxon>
        <taxon>Fusarium</taxon>
        <taxon>Fusarium oxysporum species complex</taxon>
    </lineage>
</organism>
<dbReference type="Proteomes" id="UP000270866">
    <property type="component" value="Chromosome 5"/>
</dbReference>
<evidence type="ECO:0000313" key="1">
    <source>
        <dbReference type="EMBL" id="RKK21942.1"/>
    </source>
</evidence>